<proteinExistence type="predicted"/>
<comment type="caution">
    <text evidence="1">The sequence shown here is derived from an EMBL/GenBank/DDBJ whole genome shotgun (WGS) entry which is preliminary data.</text>
</comment>
<organism evidence="1 2">
    <name type="scientific">Leucobacter exalbidus</name>
    <dbReference type="NCBI Taxonomy" id="662960"/>
    <lineage>
        <taxon>Bacteria</taxon>
        <taxon>Bacillati</taxon>
        <taxon>Actinomycetota</taxon>
        <taxon>Actinomycetes</taxon>
        <taxon>Micrococcales</taxon>
        <taxon>Microbacteriaceae</taxon>
        <taxon>Leucobacter</taxon>
    </lineage>
</organism>
<protein>
    <submittedName>
        <fullName evidence="1">Uncharacterized protein</fullName>
    </submittedName>
</protein>
<accession>A0A940T3P1</accession>
<gene>
    <name evidence="1" type="ORF">JOF28_001589</name>
</gene>
<dbReference type="EMBL" id="JAFIDA010000001">
    <property type="protein sequence ID" value="MBP1326357.1"/>
    <property type="molecule type" value="Genomic_DNA"/>
</dbReference>
<reference evidence="1" key="1">
    <citation type="submission" date="2021-02" db="EMBL/GenBank/DDBJ databases">
        <title>Sequencing the genomes of 1000 actinobacteria strains.</title>
        <authorList>
            <person name="Klenk H.-P."/>
        </authorList>
    </citation>
    <scope>NUCLEOTIDE SEQUENCE</scope>
    <source>
        <strain evidence="1">DSM 22850</strain>
    </source>
</reference>
<name>A0A940T3P1_9MICO</name>
<sequence length="52" mass="5715">MNVGQWEIDWCLGRDSGGFAIAHTAQVRGDNLRPSLSTGIPPDRSQMLALIY</sequence>
<evidence type="ECO:0000313" key="1">
    <source>
        <dbReference type="EMBL" id="MBP1326357.1"/>
    </source>
</evidence>
<dbReference type="AlphaFoldDB" id="A0A940T3P1"/>
<keyword evidence="2" id="KW-1185">Reference proteome</keyword>
<dbReference type="Proteomes" id="UP000675163">
    <property type="component" value="Unassembled WGS sequence"/>
</dbReference>
<evidence type="ECO:0000313" key="2">
    <source>
        <dbReference type="Proteomes" id="UP000675163"/>
    </source>
</evidence>